<gene>
    <name evidence="3" type="ORF">DXT99_04990</name>
</gene>
<keyword evidence="1" id="KW-1133">Transmembrane helix</keyword>
<dbReference type="RefSeq" id="WP_115564411.1">
    <property type="nucleotide sequence ID" value="NZ_QRGR01000004.1"/>
</dbReference>
<dbReference type="EMBL" id="QRGR01000004">
    <property type="protein sequence ID" value="RDV16551.1"/>
    <property type="molecule type" value="Genomic_DNA"/>
</dbReference>
<evidence type="ECO:0000256" key="1">
    <source>
        <dbReference type="SAM" id="Phobius"/>
    </source>
</evidence>
<dbReference type="Gene3D" id="1.20.144.10">
    <property type="entry name" value="Phosphatidic acid phosphatase type 2/haloperoxidase"/>
    <property type="match status" value="1"/>
</dbReference>
<evidence type="ECO:0000313" key="3">
    <source>
        <dbReference type="EMBL" id="RDV16551.1"/>
    </source>
</evidence>
<dbReference type="InterPro" id="IPR000326">
    <property type="entry name" value="PAP2/HPO"/>
</dbReference>
<dbReference type="Pfam" id="PF01569">
    <property type="entry name" value="PAP2"/>
    <property type="match status" value="1"/>
</dbReference>
<dbReference type="AlphaFoldDB" id="A0A3D8LGI6"/>
<keyword evidence="1" id="KW-0812">Transmembrane</keyword>
<evidence type="ECO:0000313" key="4">
    <source>
        <dbReference type="Proteomes" id="UP000256708"/>
    </source>
</evidence>
<evidence type="ECO:0000259" key="2">
    <source>
        <dbReference type="Pfam" id="PF01569"/>
    </source>
</evidence>
<dbReference type="Proteomes" id="UP000256708">
    <property type="component" value="Unassembled WGS sequence"/>
</dbReference>
<feature type="transmembrane region" description="Helical" evidence="1">
    <location>
        <begin position="30"/>
        <end position="48"/>
    </location>
</feature>
<dbReference type="SUPFAM" id="SSF48317">
    <property type="entry name" value="Acid phosphatase/Vanadium-dependent haloperoxidase"/>
    <property type="match status" value="1"/>
</dbReference>
<comment type="caution">
    <text evidence="3">The sequence shown here is derived from an EMBL/GenBank/DDBJ whole genome shotgun (WGS) entry which is preliminary data.</text>
</comment>
<feature type="domain" description="Phosphatidic acid phosphatase type 2/haloperoxidase" evidence="2">
    <location>
        <begin position="5"/>
        <end position="49"/>
    </location>
</feature>
<proteinExistence type="predicted"/>
<protein>
    <submittedName>
        <fullName evidence="3">Phosphatase PAP2 family protein</fullName>
    </submittedName>
</protein>
<keyword evidence="1" id="KW-0472">Membrane</keyword>
<organism evidence="3 4">
    <name type="scientific">Pontibacter diazotrophicus</name>
    <dbReference type="NCBI Taxonomy" id="1400979"/>
    <lineage>
        <taxon>Bacteria</taxon>
        <taxon>Pseudomonadati</taxon>
        <taxon>Bacteroidota</taxon>
        <taxon>Cytophagia</taxon>
        <taxon>Cytophagales</taxon>
        <taxon>Hymenobacteraceae</taxon>
        <taxon>Pontibacter</taxon>
    </lineage>
</organism>
<accession>A0A3D8LGI6</accession>
<reference evidence="4" key="1">
    <citation type="submission" date="2018-08" db="EMBL/GenBank/DDBJ databases">
        <authorList>
            <person name="Liu Z.-W."/>
            <person name="Du Z.-J."/>
        </authorList>
    </citation>
    <scope>NUCLEOTIDE SEQUENCE [LARGE SCALE GENOMIC DNA]</scope>
    <source>
        <strain evidence="4">H4X</strain>
    </source>
</reference>
<dbReference type="InterPro" id="IPR036938">
    <property type="entry name" value="PAP2/HPO_sf"/>
</dbReference>
<sequence>MNEVVLLLTLFIVLIGFSRIYLRVHYASDALAGFSAGFLWVVINIWVLPRVERFTRETITTVLADDPAE</sequence>
<name>A0A3D8LGI6_9BACT</name>
<keyword evidence="4" id="KW-1185">Reference proteome</keyword>
<dbReference type="OrthoDB" id="9773582at2"/>